<organism evidence="1 2">
    <name type="scientific">Lepidopterella palustris CBS 459.81</name>
    <dbReference type="NCBI Taxonomy" id="1314670"/>
    <lineage>
        <taxon>Eukaryota</taxon>
        <taxon>Fungi</taxon>
        <taxon>Dikarya</taxon>
        <taxon>Ascomycota</taxon>
        <taxon>Pezizomycotina</taxon>
        <taxon>Dothideomycetes</taxon>
        <taxon>Pleosporomycetidae</taxon>
        <taxon>Mytilinidiales</taxon>
        <taxon>Argynnaceae</taxon>
        <taxon>Lepidopterella</taxon>
    </lineage>
</organism>
<proteinExistence type="predicted"/>
<evidence type="ECO:0000313" key="2">
    <source>
        <dbReference type="Proteomes" id="UP000250266"/>
    </source>
</evidence>
<gene>
    <name evidence="1" type="ORF">K432DRAFT_404326</name>
</gene>
<dbReference type="Proteomes" id="UP000250266">
    <property type="component" value="Unassembled WGS sequence"/>
</dbReference>
<evidence type="ECO:0000313" key="1">
    <source>
        <dbReference type="EMBL" id="OCK80862.1"/>
    </source>
</evidence>
<name>A0A8E2EBF5_9PEZI</name>
<reference evidence="1 2" key="1">
    <citation type="journal article" date="2016" name="Nat. Commun.">
        <title>Ectomycorrhizal ecology is imprinted in the genome of the dominant symbiotic fungus Cenococcum geophilum.</title>
        <authorList>
            <consortium name="DOE Joint Genome Institute"/>
            <person name="Peter M."/>
            <person name="Kohler A."/>
            <person name="Ohm R.A."/>
            <person name="Kuo A."/>
            <person name="Krutzmann J."/>
            <person name="Morin E."/>
            <person name="Arend M."/>
            <person name="Barry K.W."/>
            <person name="Binder M."/>
            <person name="Choi C."/>
            <person name="Clum A."/>
            <person name="Copeland A."/>
            <person name="Grisel N."/>
            <person name="Haridas S."/>
            <person name="Kipfer T."/>
            <person name="LaButti K."/>
            <person name="Lindquist E."/>
            <person name="Lipzen A."/>
            <person name="Maire R."/>
            <person name="Meier B."/>
            <person name="Mihaltcheva S."/>
            <person name="Molinier V."/>
            <person name="Murat C."/>
            <person name="Poggeler S."/>
            <person name="Quandt C.A."/>
            <person name="Sperisen C."/>
            <person name="Tritt A."/>
            <person name="Tisserant E."/>
            <person name="Crous P.W."/>
            <person name="Henrissat B."/>
            <person name="Nehls U."/>
            <person name="Egli S."/>
            <person name="Spatafora J.W."/>
            <person name="Grigoriev I.V."/>
            <person name="Martin F.M."/>
        </authorList>
    </citation>
    <scope>NUCLEOTIDE SEQUENCE [LARGE SCALE GENOMIC DNA]</scope>
    <source>
        <strain evidence="1 2">CBS 459.81</strain>
    </source>
</reference>
<protein>
    <submittedName>
        <fullName evidence="1">Uncharacterized protein</fullName>
    </submittedName>
</protein>
<keyword evidence="2" id="KW-1185">Reference proteome</keyword>
<sequence length="243" mass="28316">MAQISDLSTEILLQILTYPLVFTDVEITTDWLLDNAGSVFPILHTCRKFRRNGLDVLLKHNTFLGSLWAITLDSAVDVRLQLAEVHHLGDQRHPFDRSACRTLMTRLVININLIYVKGLDKAKHQFDALTQLGMKPYNLPNLTILTLRICGAEKWIMSVEERNVRKDYDVVAISDELRLERMSRDELAEREKFKAFVEAWARDVYLGLRCFEVEFQLFELVLVEKKFFEDREMREILEGANRA</sequence>
<dbReference type="AlphaFoldDB" id="A0A8E2EBF5"/>
<accession>A0A8E2EBF5</accession>
<dbReference type="EMBL" id="KV744942">
    <property type="protein sequence ID" value="OCK80862.1"/>
    <property type="molecule type" value="Genomic_DNA"/>
</dbReference>